<dbReference type="InterPro" id="IPR011051">
    <property type="entry name" value="RmlC_Cupin_sf"/>
</dbReference>
<evidence type="ECO:0000259" key="1">
    <source>
        <dbReference type="Pfam" id="PF07883"/>
    </source>
</evidence>
<protein>
    <submittedName>
        <fullName evidence="2">Cupin domain-containing protein</fullName>
    </submittedName>
</protein>
<dbReference type="InterPro" id="IPR014710">
    <property type="entry name" value="RmlC-like_jellyroll"/>
</dbReference>
<dbReference type="SUPFAM" id="SSF51182">
    <property type="entry name" value="RmlC-like cupins"/>
    <property type="match status" value="1"/>
</dbReference>
<dbReference type="Pfam" id="PF07883">
    <property type="entry name" value="Cupin_2"/>
    <property type="match status" value="1"/>
</dbReference>
<feature type="domain" description="Cupin type-2" evidence="1">
    <location>
        <begin position="49"/>
        <end position="120"/>
    </location>
</feature>
<evidence type="ECO:0000313" key="2">
    <source>
        <dbReference type="EMBL" id="HJA70946.1"/>
    </source>
</evidence>
<dbReference type="AlphaFoldDB" id="A0A9D2KPF0"/>
<proteinExistence type="predicted"/>
<dbReference type="InterPro" id="IPR013096">
    <property type="entry name" value="Cupin_2"/>
</dbReference>
<name>A0A9D2KPF0_9FIRM</name>
<dbReference type="Proteomes" id="UP000823900">
    <property type="component" value="Unassembled WGS sequence"/>
</dbReference>
<accession>A0A9D2KPF0</accession>
<sequence length="130" mass="14230">MGKYSGVIKHSGSMPTKHYDHNCGGKLYVDAERFLEPEDVLFAGSFFGRVTMPPGSSIGYHEQNCTPAGDFEIYYIISGKYLATFNGKEEELGPGDVMVCMNGDWNGMENIGEEEGVCLAMILTGKKGEE</sequence>
<gene>
    <name evidence="2" type="ORF">IAA07_05105</name>
</gene>
<reference evidence="2" key="1">
    <citation type="journal article" date="2021" name="PeerJ">
        <title>Extensive microbial diversity within the chicken gut microbiome revealed by metagenomics and culture.</title>
        <authorList>
            <person name="Gilroy R."/>
            <person name="Ravi A."/>
            <person name="Getino M."/>
            <person name="Pursley I."/>
            <person name="Horton D.L."/>
            <person name="Alikhan N.F."/>
            <person name="Baker D."/>
            <person name="Gharbi K."/>
            <person name="Hall N."/>
            <person name="Watson M."/>
            <person name="Adriaenssens E.M."/>
            <person name="Foster-Nyarko E."/>
            <person name="Jarju S."/>
            <person name="Secka A."/>
            <person name="Antonio M."/>
            <person name="Oren A."/>
            <person name="Chaudhuri R.R."/>
            <person name="La Ragione R."/>
            <person name="Hildebrand F."/>
            <person name="Pallen M.J."/>
        </authorList>
    </citation>
    <scope>NUCLEOTIDE SEQUENCE</scope>
    <source>
        <strain evidence="2">CHK178-16964</strain>
    </source>
</reference>
<dbReference type="EMBL" id="DWZA01000048">
    <property type="protein sequence ID" value="HJA70946.1"/>
    <property type="molecule type" value="Genomic_DNA"/>
</dbReference>
<evidence type="ECO:0000313" key="3">
    <source>
        <dbReference type="Proteomes" id="UP000823900"/>
    </source>
</evidence>
<organism evidence="2 3">
    <name type="scientific">Candidatus Lachnoclostridium stercoravium</name>
    <dbReference type="NCBI Taxonomy" id="2838633"/>
    <lineage>
        <taxon>Bacteria</taxon>
        <taxon>Bacillati</taxon>
        <taxon>Bacillota</taxon>
        <taxon>Clostridia</taxon>
        <taxon>Lachnospirales</taxon>
        <taxon>Lachnospiraceae</taxon>
    </lineage>
</organism>
<reference evidence="2" key="2">
    <citation type="submission" date="2021-04" db="EMBL/GenBank/DDBJ databases">
        <authorList>
            <person name="Gilroy R."/>
        </authorList>
    </citation>
    <scope>NUCLEOTIDE SEQUENCE</scope>
    <source>
        <strain evidence="2">CHK178-16964</strain>
    </source>
</reference>
<comment type="caution">
    <text evidence="2">The sequence shown here is derived from an EMBL/GenBank/DDBJ whole genome shotgun (WGS) entry which is preliminary data.</text>
</comment>
<dbReference type="Gene3D" id="2.60.120.10">
    <property type="entry name" value="Jelly Rolls"/>
    <property type="match status" value="1"/>
</dbReference>